<sequence>MIEHLIRLLAILVITSSLKTLNSEEELWDTHFGYPPPRHGLALLMWYVRKCIDNNMVALCDPVLGEFGFHLFLNTGSLLPPLKDKRTYGYFTIGNLHYKHANDLPYEVRKYYDPHDELSNMDRVIVKLNLNKNKIEDIYISEHYNPDRTFEPCAVHFAPSSLELPSRAGVPPSILSPRVRATLRLRISPSSDDGAMGRKIRSVARHVNVSSEHSVLADVKGRMNRARLTERDRGGLIVKNMPEAARPEADDESSCQSVVSSAKVFQEAVEIDQLTKEELDQQFEQFLKESVSDDSFELGSSNKNPSVLDSLGKPPIRPVKKKQVSLPWWQNDDDDASEEGTEKAIKQRFTKARESQVVNPQVENKEGENASLVPCKPTPKPRSKALDRVNQLLNQKASDSACRQGSFDHNALEENLPSQEQRVSEDDPGRGPDNSSSTSGERSPIHNHSSNEVSVENNDEESIKGHGMSSSGKSFLKSLRNTPSIKEVDEEQPKEHILENEDIQDPVIFSRDSLEPEDIVMASRPGTRVGFLGLDTSEEEEKTRFISNVKSSSSIDFSRPDQERDVSTPTFLQREKEMDATTEKEQKIHERTASPAYSEDFEEEFSQKSNEEPQDKVSSVFQKPEGQGMLAKVSLHDSLNSTDGALHLPVVVASPEKEKGPEKPAVEPAVQSYGQSEGSEIEALQEAYRQISDSVGVCEERRAGGSGTPLSLSTLQPASTAESDLPTAEELMRPIGPDSGFSRGFSLQPIIEAAAQDSESHSPLRVSTDMSPFSSANDSCGAGYTTDGVIGGEHRASFQHTQKSIADEIKRLMLEQEAPSPPKPKKRQVPVRSSVSAHLSAPSRKAPAPSLKTKKSESRLLPKAPALGRINQSSKPPSHLTQRKAQSQAFKKPQILDQTHTVKGLDTSLRLSNELVASVQSFATFLQHQVQANNLQDKSPHQTDTITPKAKTDHPVMEDEIESDLTSNQESLHLQSAQKESELHLREEQLRQEHERERAALCKEIYILQSKLHSAEEAGKRQKWSFGEASGPVTEEKLKLIEKEMKEQETLIQGYHQENEKLYLQMKALQSHSKQNEETLFLENQRLLTELAHTRDRLNKSNIQRTVGVKSIADQSVNIAEVTTPVQAAQLNEERLLEEIYRLKQEKQALHVDLEMMRKERDLFKARAVYTSGDKTFELRMLQEKHRDEVTELKKRLQWYAENQELLDKDAARLRTATAETQRLTEQVEKLKMEVNRRGNEQQRKVKERAGEAKRVQELERQLKQMEDLLKSRHPNSLPALIFAAASAGEKEAGAEVHPPAGPQSSQTAALLERRVHRLEAELEGRDDAAKRSLRTMEQQYHRIKLQYEQQITDLEQHLAERSQTNHKATSEESESQIEALKAELEEIKMTHHNQENDLQAEVASLKEQLQQAEASSGVDKPIRSPSRHKLHTEAAQASRIERLTQEMNAKSRTIQDLSRTVDRLQRERRTMLSAPGLGRTAGEHRRQSGTAKEAKKTTAETFPPTQDEKDYHPGAFAGSHISEVQLENDSLRARWEELEAQRQEERVSLQAEVTRARAQLIRTREQNAEQLASVKAEHHREIERLLASHALEHSSSKVAELANQVNTQEIVVQHLQAQVKELQGAKDGLTVSKIREETLQNQLSKLLEELKQAKEAHRPELRHFASLEQKIQSMELRYSQREKQLEQVIADTRRVVEQEQRGEVDRWRRIAQGRAKELEAFRLELDSILDVLRELQRQGVVIPAPEHTSTSAHACFPLRS</sequence>
<feature type="coiled-coil region" evidence="9">
    <location>
        <begin position="1441"/>
        <end position="1475"/>
    </location>
</feature>
<feature type="compositionally biased region" description="Basic and acidic residues" evidence="10">
    <location>
        <begin position="1482"/>
        <end position="1499"/>
    </location>
</feature>
<evidence type="ECO:0000256" key="10">
    <source>
        <dbReference type="SAM" id="MobiDB-lite"/>
    </source>
</evidence>
<dbReference type="GO" id="GO:0060271">
    <property type="term" value="P:cilium assembly"/>
    <property type="evidence" value="ECO:0007669"/>
    <property type="project" value="TreeGrafter"/>
</dbReference>
<feature type="region of interest" description="Disordered" evidence="10">
    <location>
        <begin position="700"/>
        <end position="726"/>
    </location>
</feature>
<feature type="compositionally biased region" description="Polar residues" evidence="10">
    <location>
        <begin position="468"/>
        <end position="484"/>
    </location>
</feature>
<keyword evidence="8" id="KW-0206">Cytoskeleton</keyword>
<feature type="compositionally biased region" description="Basic and acidic residues" evidence="10">
    <location>
        <begin position="605"/>
        <end position="615"/>
    </location>
</feature>
<protein>
    <recommendedName>
        <fullName evidence="3">Centrosomal protein of 162 kDa</fullName>
    </recommendedName>
</protein>
<feature type="compositionally biased region" description="Low complexity" evidence="10">
    <location>
        <begin position="446"/>
        <end position="456"/>
    </location>
</feature>
<evidence type="ECO:0000256" key="5">
    <source>
        <dbReference type="ARBA" id="ARBA00022701"/>
    </source>
</evidence>
<evidence type="ECO:0000256" key="9">
    <source>
        <dbReference type="SAM" id="Coils"/>
    </source>
</evidence>
<feature type="region of interest" description="Disordered" evidence="10">
    <location>
        <begin position="1413"/>
        <end position="1435"/>
    </location>
</feature>
<dbReference type="EMBL" id="SOYY01000024">
    <property type="protein sequence ID" value="KAA0703530.1"/>
    <property type="molecule type" value="Genomic_DNA"/>
</dbReference>
<evidence type="ECO:0000256" key="4">
    <source>
        <dbReference type="ARBA" id="ARBA00022490"/>
    </source>
</evidence>
<feature type="compositionally biased region" description="Polar residues" evidence="10">
    <location>
        <begin position="298"/>
        <end position="307"/>
    </location>
</feature>
<dbReference type="PANTHER" id="PTHR34031:SF1">
    <property type="entry name" value="CENTROSOMAL PROTEIN OF 162 KDA"/>
    <property type="match status" value="1"/>
</dbReference>
<feature type="region of interest" description="Disordered" evidence="10">
    <location>
        <begin position="1477"/>
        <end position="1510"/>
    </location>
</feature>
<dbReference type="PANTHER" id="PTHR34031">
    <property type="entry name" value="CENTROSOMAL PROTEIN OF 162 KDA"/>
    <property type="match status" value="1"/>
</dbReference>
<gene>
    <name evidence="12" type="ORF">E1301_Tti014199</name>
</gene>
<evidence type="ECO:0000313" key="12">
    <source>
        <dbReference type="EMBL" id="KAA0703530.1"/>
    </source>
</evidence>
<feature type="compositionally biased region" description="Polar residues" evidence="10">
    <location>
        <begin position="870"/>
        <end position="889"/>
    </location>
</feature>
<name>A0A5A9N1G5_9TELE</name>
<organism evidence="12 13">
    <name type="scientific">Triplophysa tibetana</name>
    <dbReference type="NCBI Taxonomy" id="1572043"/>
    <lineage>
        <taxon>Eukaryota</taxon>
        <taxon>Metazoa</taxon>
        <taxon>Chordata</taxon>
        <taxon>Craniata</taxon>
        <taxon>Vertebrata</taxon>
        <taxon>Euteleostomi</taxon>
        <taxon>Actinopterygii</taxon>
        <taxon>Neopterygii</taxon>
        <taxon>Teleostei</taxon>
        <taxon>Ostariophysi</taxon>
        <taxon>Cypriniformes</taxon>
        <taxon>Nemacheilidae</taxon>
        <taxon>Triplophysa</taxon>
    </lineage>
</organism>
<feature type="compositionally biased region" description="Basic and acidic residues" evidence="10">
    <location>
        <begin position="655"/>
        <end position="665"/>
    </location>
</feature>
<accession>A0A5A9N1G5</accession>
<dbReference type="Proteomes" id="UP000324632">
    <property type="component" value="Chromosome 24"/>
</dbReference>
<dbReference type="GO" id="GO:0005879">
    <property type="term" value="C:axonemal microtubule"/>
    <property type="evidence" value="ECO:0007669"/>
    <property type="project" value="TreeGrafter"/>
</dbReference>
<feature type="region of interest" description="Disordered" evidence="10">
    <location>
        <begin position="294"/>
        <end position="503"/>
    </location>
</feature>
<keyword evidence="13" id="KW-1185">Reference proteome</keyword>
<keyword evidence="5" id="KW-0493">Microtubule</keyword>
<feature type="coiled-coil region" evidence="9">
    <location>
        <begin position="1522"/>
        <end position="1567"/>
    </location>
</feature>
<feature type="compositionally biased region" description="Polar residues" evidence="10">
    <location>
        <begin position="391"/>
        <end position="403"/>
    </location>
</feature>
<feature type="compositionally biased region" description="Polar residues" evidence="10">
    <location>
        <begin position="708"/>
        <end position="722"/>
    </location>
</feature>
<evidence type="ECO:0000256" key="11">
    <source>
        <dbReference type="SAM" id="SignalP"/>
    </source>
</evidence>
<comment type="similarity">
    <text evidence="2">Belongs to the CEP162 family.</text>
</comment>
<keyword evidence="6" id="KW-0970">Cilium biogenesis/degradation</keyword>
<feature type="compositionally biased region" description="Polar residues" evidence="10">
    <location>
        <begin position="545"/>
        <end position="556"/>
    </location>
</feature>
<feature type="region of interest" description="Disordered" evidence="10">
    <location>
        <begin position="654"/>
        <end position="678"/>
    </location>
</feature>
<dbReference type="InterPro" id="IPR038774">
    <property type="entry name" value="CEP162-like"/>
</dbReference>
<feature type="coiled-coil region" evidence="9">
    <location>
        <begin position="1599"/>
        <end position="1692"/>
    </location>
</feature>
<feature type="region of interest" description="Disordered" evidence="10">
    <location>
        <begin position="755"/>
        <end position="895"/>
    </location>
</feature>
<comment type="caution">
    <text evidence="12">The sequence shown here is derived from an EMBL/GenBank/DDBJ whole genome shotgun (WGS) entry which is preliminary data.</text>
</comment>
<keyword evidence="7 9" id="KW-0175">Coiled coil</keyword>
<feature type="compositionally biased region" description="Basic and acidic residues" evidence="10">
    <location>
        <begin position="573"/>
        <end position="592"/>
    </location>
</feature>
<feature type="chain" id="PRO_5023058934" description="Centrosomal protein of 162 kDa" evidence="11">
    <location>
        <begin position="24"/>
        <end position="1761"/>
    </location>
</feature>
<evidence type="ECO:0000256" key="8">
    <source>
        <dbReference type="ARBA" id="ARBA00023212"/>
    </source>
</evidence>
<dbReference type="GO" id="GO:0034451">
    <property type="term" value="C:centriolar satellite"/>
    <property type="evidence" value="ECO:0007669"/>
    <property type="project" value="TreeGrafter"/>
</dbReference>
<evidence type="ECO:0000256" key="1">
    <source>
        <dbReference type="ARBA" id="ARBA00004114"/>
    </source>
</evidence>
<proteinExistence type="inferred from homology"/>
<evidence type="ECO:0000313" key="13">
    <source>
        <dbReference type="Proteomes" id="UP000324632"/>
    </source>
</evidence>
<feature type="coiled-coil region" evidence="9">
    <location>
        <begin position="1214"/>
        <end position="1269"/>
    </location>
</feature>
<feature type="signal peptide" evidence="11">
    <location>
        <begin position="1"/>
        <end position="23"/>
    </location>
</feature>
<keyword evidence="11" id="KW-0732">Signal</keyword>
<evidence type="ECO:0000256" key="2">
    <source>
        <dbReference type="ARBA" id="ARBA00009485"/>
    </source>
</evidence>
<feature type="compositionally biased region" description="Basic and acidic residues" evidence="10">
    <location>
        <begin position="805"/>
        <end position="814"/>
    </location>
</feature>
<dbReference type="GO" id="GO:0005814">
    <property type="term" value="C:centriole"/>
    <property type="evidence" value="ECO:0007669"/>
    <property type="project" value="UniProtKB-SubCell"/>
</dbReference>
<reference evidence="12 13" key="1">
    <citation type="journal article" date="2019" name="Mol. Ecol. Resour.">
        <title>Chromosome-level genome assembly of Triplophysa tibetana, a fish adapted to the harsh high-altitude environment of the Tibetan Plateau.</title>
        <authorList>
            <person name="Yang X."/>
            <person name="Liu H."/>
            <person name="Ma Z."/>
            <person name="Zou Y."/>
            <person name="Zou M."/>
            <person name="Mao Y."/>
            <person name="Li X."/>
            <person name="Wang H."/>
            <person name="Chen T."/>
            <person name="Wang W."/>
            <person name="Yang R."/>
        </authorList>
    </citation>
    <scope>NUCLEOTIDE SEQUENCE [LARGE SCALE GENOMIC DNA]</scope>
    <source>
        <strain evidence="12">TTIB1903HZAU</strain>
        <tissue evidence="12">Muscle</tissue>
    </source>
</reference>
<keyword evidence="4" id="KW-0963">Cytoplasm</keyword>
<feature type="region of interest" description="Disordered" evidence="10">
    <location>
        <begin position="531"/>
        <end position="624"/>
    </location>
</feature>
<dbReference type="GO" id="GO:0005654">
    <property type="term" value="C:nucleoplasm"/>
    <property type="evidence" value="ECO:0007669"/>
    <property type="project" value="TreeGrafter"/>
</dbReference>
<evidence type="ECO:0000256" key="6">
    <source>
        <dbReference type="ARBA" id="ARBA00022794"/>
    </source>
</evidence>
<evidence type="ECO:0000256" key="7">
    <source>
        <dbReference type="ARBA" id="ARBA00023054"/>
    </source>
</evidence>
<feature type="compositionally biased region" description="Polar residues" evidence="10">
    <location>
        <begin position="768"/>
        <end position="778"/>
    </location>
</feature>
<comment type="subcellular location">
    <subcellularLocation>
        <location evidence="1">Cytoplasm</location>
        <location evidence="1">Cytoskeleton</location>
        <location evidence="1">Microtubule organizing center</location>
        <location evidence="1">Centrosome</location>
        <location evidence="1">Centriole</location>
    </subcellularLocation>
</comment>
<evidence type="ECO:0000256" key="3">
    <source>
        <dbReference type="ARBA" id="ARBA00021406"/>
    </source>
</evidence>